<evidence type="ECO:0000256" key="4">
    <source>
        <dbReference type="ARBA" id="ARBA00022786"/>
    </source>
</evidence>
<dbReference type="GO" id="GO:0070628">
    <property type="term" value="F:proteasome binding"/>
    <property type="evidence" value="ECO:0007669"/>
    <property type="project" value="TreeGrafter"/>
</dbReference>
<dbReference type="PROSITE" id="PS00973">
    <property type="entry name" value="USP_2"/>
    <property type="match status" value="1"/>
</dbReference>
<dbReference type="SUPFAM" id="SSF54001">
    <property type="entry name" value="Cysteine proteinases"/>
    <property type="match status" value="1"/>
</dbReference>
<sequence>MRSEPKKQMETTLSKPPNRAGRLARRFITDLFSGDLYDDILESFGDIIPDWSCSKLQGLSPEQRPLKDHHDFITLPSQCYDQPSDSETPAHKVHSFMCRLCRHHLVLRVGSPQPDEAEQHKNQHHFVRHGGGDLRKPDIEHNLKDRLYPLLWHISYHCSACKLVLDLEISAPRMPREWVDFIADPHRIKSAIAAAKNEDPDRFKAIDEEKTNHYASTPLETLNTYLKDVLENPEKKRRIASRNKTFKIQFGQACEHVFRYLGFTTLQAEDEEDVFWLPPQLGPKEAKTPLRSERAFYEDVRTELSTFLEKPPGGLKLTVALTSAPGREALEMALGLASPGNRKPKPQDQDEIKAFRALGASWDSDDDETLKWAYQRQIDVDPDNRSIYNNHLGRLAASRGESLQLYVVLEREAAEPQPTEPVTSQDLVERAYLHFQLDRNNARTPQFTTHVLGVYRARRDATTVPDQLARYRANLLLIAKDLGSEEIRQVAYTQPEMEKPEACAYLAVKPEWPLESIAAAARSSIDHLDEELMVLAMEMILDGREHDEGAEDYRSAMGEIKSIRVHKEMTGVGYVGQTVHVSSDPDMPVGLGNLRNTCYLNSILQYFYTVHAVRYLVLGSTHPRLEPTDQFMRDLLGRKGSKLEPGRAFVGSEFAIELFELYQALHTSSDGFVMPKQRLANAALLRPDKIRPKADEAVAPSAEPINKAAPPLPPRGVEVAEPTVTVDAVADSSDTASILSSQTLVEKPDEDPSYVVVAHDASDQNGVVAMDVDTGDANVDASAQKPEPMSSKLTVEELAVELNKSDVSGSDQMDVDEVMGNAIDHLRAAFQITSTESTPQDPIEEGFFSTFLDKRKNVSDEEWTSSSRGDRWVTAYPAKSGKRSLYEALSASFDLEQVSPGLLSYTTIKRAAPNFHICIQRADGVSKNMNVIEIPATLYLDRYMDVPDDSVVARDRRISWNIQARLAEIESGNSSATAEDGTNLPNKEAVAKTETVLPITDEELDGFVLLGDVQPDLPADDVAEWSVVNDSTLRDLMDAYPNITVEGPTRINGVAKAGATAEDRTTLSQETRSHEFWSAFKAKEADEKKSLELRRAELFSDAKTEAYLLHAVICHLGGSAAAGHYWVWIYDFERAKWYKYNDTRVSEHPSEEVFSELNNRGEPYYLAYVRASEVDQLVSIPRREHANRGPNHDFIIEN</sequence>
<evidence type="ECO:0000256" key="3">
    <source>
        <dbReference type="ARBA" id="ARBA00022670"/>
    </source>
</evidence>
<evidence type="ECO:0000259" key="7">
    <source>
        <dbReference type="PROSITE" id="PS50235"/>
    </source>
</evidence>
<comment type="caution">
    <text evidence="8">The sequence shown here is derived from an EMBL/GenBank/DDBJ whole genome shotgun (WGS) entry which is preliminary data.</text>
</comment>
<dbReference type="GO" id="GO:0004843">
    <property type="term" value="F:cysteine-type deubiquitinase activity"/>
    <property type="evidence" value="ECO:0007669"/>
    <property type="project" value="UniProtKB-EC"/>
</dbReference>
<evidence type="ECO:0000256" key="2">
    <source>
        <dbReference type="ARBA" id="ARBA00012759"/>
    </source>
</evidence>
<keyword evidence="6" id="KW-0788">Thiol protease</keyword>
<evidence type="ECO:0000313" key="9">
    <source>
        <dbReference type="Proteomes" id="UP001172155"/>
    </source>
</evidence>
<gene>
    <name evidence="8" type="ORF">B0T18DRAFT_118629</name>
</gene>
<feature type="domain" description="USP" evidence="7">
    <location>
        <begin position="589"/>
        <end position="1171"/>
    </location>
</feature>
<keyword evidence="3" id="KW-0645">Protease</keyword>
<dbReference type="PANTHER" id="PTHR43982">
    <property type="entry name" value="UBIQUITIN CARBOXYL-TERMINAL HYDROLASE"/>
    <property type="match status" value="1"/>
</dbReference>
<dbReference type="EC" id="3.4.19.12" evidence="2"/>
<dbReference type="Proteomes" id="UP001172155">
    <property type="component" value="Unassembled WGS sequence"/>
</dbReference>
<dbReference type="InterPro" id="IPR018200">
    <property type="entry name" value="USP_CS"/>
</dbReference>
<dbReference type="EMBL" id="JAUKUD010000003">
    <property type="protein sequence ID" value="KAK0749951.1"/>
    <property type="molecule type" value="Genomic_DNA"/>
</dbReference>
<comment type="catalytic activity">
    <reaction evidence="1">
        <text>Thiol-dependent hydrolysis of ester, thioester, amide, peptide and isopeptide bonds formed by the C-terminal Gly of ubiquitin (a 76-residue protein attached to proteins as an intracellular targeting signal).</text>
        <dbReference type="EC" id="3.4.19.12"/>
    </reaction>
</comment>
<dbReference type="InterPro" id="IPR038765">
    <property type="entry name" value="Papain-like_cys_pep_sf"/>
</dbReference>
<protein>
    <recommendedName>
        <fullName evidence="2">ubiquitinyl hydrolase 1</fullName>
        <ecNumber evidence="2">3.4.19.12</ecNumber>
    </recommendedName>
</protein>
<dbReference type="InterPro" id="IPR001394">
    <property type="entry name" value="Peptidase_C19_UCH"/>
</dbReference>
<proteinExistence type="predicted"/>
<dbReference type="GO" id="GO:0061136">
    <property type="term" value="P:regulation of proteasomal protein catabolic process"/>
    <property type="evidence" value="ECO:0007669"/>
    <property type="project" value="TreeGrafter"/>
</dbReference>
<dbReference type="InterPro" id="IPR044635">
    <property type="entry name" value="UBP14-like"/>
</dbReference>
<dbReference type="SUPFAM" id="SSF143503">
    <property type="entry name" value="PUG domain-like"/>
    <property type="match status" value="1"/>
</dbReference>
<dbReference type="PROSITE" id="PS50235">
    <property type="entry name" value="USP_3"/>
    <property type="match status" value="1"/>
</dbReference>
<evidence type="ECO:0000256" key="1">
    <source>
        <dbReference type="ARBA" id="ARBA00000707"/>
    </source>
</evidence>
<dbReference type="CDD" id="cd09212">
    <property type="entry name" value="PUB"/>
    <property type="match status" value="1"/>
</dbReference>
<dbReference type="GO" id="GO:0016579">
    <property type="term" value="P:protein deubiquitination"/>
    <property type="evidence" value="ECO:0007669"/>
    <property type="project" value="InterPro"/>
</dbReference>
<keyword evidence="5" id="KW-0378">Hydrolase</keyword>
<dbReference type="Pfam" id="PF00443">
    <property type="entry name" value="UCH"/>
    <property type="match status" value="1"/>
</dbReference>
<reference evidence="8" key="1">
    <citation type="submission" date="2023-06" db="EMBL/GenBank/DDBJ databases">
        <title>Genome-scale phylogeny and comparative genomics of the fungal order Sordariales.</title>
        <authorList>
            <consortium name="Lawrence Berkeley National Laboratory"/>
            <person name="Hensen N."/>
            <person name="Bonometti L."/>
            <person name="Westerberg I."/>
            <person name="Brannstrom I.O."/>
            <person name="Guillou S."/>
            <person name="Cros-Aarteil S."/>
            <person name="Calhoun S."/>
            <person name="Haridas S."/>
            <person name="Kuo A."/>
            <person name="Mondo S."/>
            <person name="Pangilinan J."/>
            <person name="Riley R."/>
            <person name="LaButti K."/>
            <person name="Andreopoulos B."/>
            <person name="Lipzen A."/>
            <person name="Chen C."/>
            <person name="Yanf M."/>
            <person name="Daum C."/>
            <person name="Ng V."/>
            <person name="Clum A."/>
            <person name="Steindorff A."/>
            <person name="Ohm R."/>
            <person name="Martin F."/>
            <person name="Silar P."/>
            <person name="Natvig D."/>
            <person name="Lalanne C."/>
            <person name="Gautier V."/>
            <person name="Ament-velasquez S.L."/>
            <person name="Kruys A."/>
            <person name="Hutchinson M.I."/>
            <person name="Powell A.J."/>
            <person name="Barry K."/>
            <person name="Miller A.N."/>
            <person name="Grigoriev I.V."/>
            <person name="Debuchy R."/>
            <person name="Gladieux P."/>
            <person name="Thoren M.H."/>
            <person name="Johannesson H."/>
        </authorList>
    </citation>
    <scope>NUCLEOTIDE SEQUENCE</scope>
    <source>
        <strain evidence="8">SMH3187-1</strain>
    </source>
</reference>
<dbReference type="Pfam" id="PF13446">
    <property type="entry name" value="RPT"/>
    <property type="match status" value="2"/>
</dbReference>
<dbReference type="InterPro" id="IPR036339">
    <property type="entry name" value="PUB-like_dom_sf"/>
</dbReference>
<dbReference type="InterPro" id="IPR025305">
    <property type="entry name" value="UCH_repeat_domain"/>
</dbReference>
<dbReference type="InterPro" id="IPR028889">
    <property type="entry name" value="USP"/>
</dbReference>
<dbReference type="AlphaFoldDB" id="A0AA40F2N3"/>
<accession>A0AA40F2N3</accession>
<keyword evidence="9" id="KW-1185">Reference proteome</keyword>
<dbReference type="Gene3D" id="3.90.70.10">
    <property type="entry name" value="Cysteine proteinases"/>
    <property type="match status" value="1"/>
</dbReference>
<dbReference type="GO" id="GO:0043161">
    <property type="term" value="P:proteasome-mediated ubiquitin-dependent protein catabolic process"/>
    <property type="evidence" value="ECO:0007669"/>
    <property type="project" value="InterPro"/>
</dbReference>
<keyword evidence="4" id="KW-0833">Ubl conjugation pathway</keyword>
<evidence type="ECO:0000256" key="6">
    <source>
        <dbReference type="ARBA" id="ARBA00022807"/>
    </source>
</evidence>
<organism evidence="8 9">
    <name type="scientific">Schizothecium vesticola</name>
    <dbReference type="NCBI Taxonomy" id="314040"/>
    <lineage>
        <taxon>Eukaryota</taxon>
        <taxon>Fungi</taxon>
        <taxon>Dikarya</taxon>
        <taxon>Ascomycota</taxon>
        <taxon>Pezizomycotina</taxon>
        <taxon>Sordariomycetes</taxon>
        <taxon>Sordariomycetidae</taxon>
        <taxon>Sordariales</taxon>
        <taxon>Schizotheciaceae</taxon>
        <taxon>Schizothecium</taxon>
    </lineage>
</organism>
<evidence type="ECO:0000256" key="5">
    <source>
        <dbReference type="ARBA" id="ARBA00022801"/>
    </source>
</evidence>
<name>A0AA40F2N3_9PEZI</name>
<evidence type="ECO:0000313" key="8">
    <source>
        <dbReference type="EMBL" id="KAK0749951.1"/>
    </source>
</evidence>
<dbReference type="PANTHER" id="PTHR43982:SF6">
    <property type="entry name" value="UBIQUITIN CARBOXYL-TERMINAL HYDROLASE 2-RELATED"/>
    <property type="match status" value="1"/>
</dbReference>